<proteinExistence type="predicted"/>
<name>A0A563DY00_9MICO</name>
<dbReference type="SUPFAM" id="SSF56059">
    <property type="entry name" value="Glutathione synthetase ATP-binding domain-like"/>
    <property type="match status" value="1"/>
</dbReference>
<dbReference type="PROSITE" id="PS50975">
    <property type="entry name" value="ATP_GRASP"/>
    <property type="match status" value="1"/>
</dbReference>
<evidence type="ECO:0000313" key="4">
    <source>
        <dbReference type="Proteomes" id="UP000320244"/>
    </source>
</evidence>
<dbReference type="GO" id="GO:0046872">
    <property type="term" value="F:metal ion binding"/>
    <property type="evidence" value="ECO:0007669"/>
    <property type="project" value="InterPro"/>
</dbReference>
<sequence>MPSPHASTSEPLLPGQEFVPVILGGDRLGYSLARSFHMAYGYRTVVVSRMVGGAIAHSPLIVHQQISSLEDPEALVTTLRDLAPRIGSRKLLLLATTDHVVSVVARVRDRLEDLYLVPYSDHELIDRLTRKEHFAQVCQELDIPHPATVVYDLAEHADSTPQTRAAVDAMTFPIIAKPSNAEAYAGVAFEGKRKVHSPADRAELDDLLDKLYHAGYRDKFILQDVIPGDDQGMRILTCYSDRNGLVRFASYGQVLLEEHSPDTVGFPAAILTQTNHEVVGQATRLLEHVGWRGYANFDLKLDPRTGKIVFFELNPRLGGTSFYITAAGHNTVRWYVDEYVHGEDLSRVDPLEASEEHIFTAIPLRLLTRYVTEPATKAKVRRLIKAGDVTNPLFYSAERHPRRWAWIIANQANYVRKYRRHYPEPKALV</sequence>
<dbReference type="GO" id="GO:0005524">
    <property type="term" value="F:ATP binding"/>
    <property type="evidence" value="ECO:0007669"/>
    <property type="project" value="UniProtKB-UniRule"/>
</dbReference>
<dbReference type="Gene3D" id="3.30.470.20">
    <property type="entry name" value="ATP-grasp fold, B domain"/>
    <property type="match status" value="1"/>
</dbReference>
<accession>A0A563DY00</accession>
<evidence type="ECO:0000313" key="3">
    <source>
        <dbReference type="EMBL" id="TWP35085.1"/>
    </source>
</evidence>
<dbReference type="InterPro" id="IPR005479">
    <property type="entry name" value="CPAse_ATP-bd"/>
</dbReference>
<gene>
    <name evidence="3" type="ORF">FGL98_15130</name>
</gene>
<feature type="domain" description="ATP-grasp" evidence="2">
    <location>
        <begin position="135"/>
        <end position="340"/>
    </location>
</feature>
<dbReference type="AlphaFoldDB" id="A0A563DY00"/>
<keyword evidence="3" id="KW-0436">Ligase</keyword>
<dbReference type="EMBL" id="VCQV01000022">
    <property type="protein sequence ID" value="TWP35085.1"/>
    <property type="molecule type" value="Genomic_DNA"/>
</dbReference>
<keyword evidence="1" id="KW-0067">ATP-binding</keyword>
<organism evidence="3 4">
    <name type="scientific">Leekyejoonella antrihumi</name>
    <dbReference type="NCBI Taxonomy" id="1660198"/>
    <lineage>
        <taxon>Bacteria</taxon>
        <taxon>Bacillati</taxon>
        <taxon>Actinomycetota</taxon>
        <taxon>Actinomycetes</taxon>
        <taxon>Micrococcales</taxon>
        <taxon>Dermacoccaceae</taxon>
        <taxon>Leekyejoonella</taxon>
    </lineage>
</organism>
<comment type="caution">
    <text evidence="3">The sequence shown here is derived from an EMBL/GenBank/DDBJ whole genome shotgun (WGS) entry which is preliminary data.</text>
</comment>
<dbReference type="OrthoDB" id="5420347at2"/>
<evidence type="ECO:0000259" key="2">
    <source>
        <dbReference type="PROSITE" id="PS50975"/>
    </source>
</evidence>
<protein>
    <submittedName>
        <fullName evidence="3">Carboxylate--amine ligase</fullName>
    </submittedName>
</protein>
<evidence type="ECO:0000256" key="1">
    <source>
        <dbReference type="PROSITE-ProRule" id="PRU00409"/>
    </source>
</evidence>
<dbReference type="GO" id="GO:0016874">
    <property type="term" value="F:ligase activity"/>
    <property type="evidence" value="ECO:0007669"/>
    <property type="project" value="UniProtKB-KW"/>
</dbReference>
<keyword evidence="4" id="KW-1185">Reference proteome</keyword>
<reference evidence="3 4" key="1">
    <citation type="submission" date="2019-05" db="EMBL/GenBank/DDBJ databases">
        <authorList>
            <person name="Lee S.D."/>
        </authorList>
    </citation>
    <scope>NUCLEOTIDE SEQUENCE [LARGE SCALE GENOMIC DNA]</scope>
    <source>
        <strain evidence="3 4">C5-26</strain>
    </source>
</reference>
<dbReference type="InterPro" id="IPR011761">
    <property type="entry name" value="ATP-grasp"/>
</dbReference>
<dbReference type="Pfam" id="PF02786">
    <property type="entry name" value="CPSase_L_D2"/>
    <property type="match status" value="1"/>
</dbReference>
<dbReference type="RefSeq" id="WP_146317910.1">
    <property type="nucleotide sequence ID" value="NZ_VCQV01000022.1"/>
</dbReference>
<keyword evidence="1" id="KW-0547">Nucleotide-binding</keyword>
<dbReference type="Proteomes" id="UP000320244">
    <property type="component" value="Unassembled WGS sequence"/>
</dbReference>
<reference evidence="3 4" key="2">
    <citation type="submission" date="2019-08" db="EMBL/GenBank/DDBJ databases">
        <title>Jejuicoccus antrihumi gen. nov., sp. nov., a new member of the family Dermacoccaceae isolated from a cave.</title>
        <authorList>
            <person name="Schumann P."/>
            <person name="Kim I.S."/>
        </authorList>
    </citation>
    <scope>NUCLEOTIDE SEQUENCE [LARGE SCALE GENOMIC DNA]</scope>
    <source>
        <strain evidence="3 4">C5-26</strain>
    </source>
</reference>